<dbReference type="InterPro" id="IPR023393">
    <property type="entry name" value="START-like_dom_sf"/>
</dbReference>
<reference evidence="2 3" key="1">
    <citation type="journal article" date="2015" name="Sci. Rep.">
        <title>Genome of the facultative scuticociliatosis pathogen Pseudocohnilembus persalinus provides insight into its virulence through horizontal gene transfer.</title>
        <authorList>
            <person name="Xiong J."/>
            <person name="Wang G."/>
            <person name="Cheng J."/>
            <person name="Tian M."/>
            <person name="Pan X."/>
            <person name="Warren A."/>
            <person name="Jiang C."/>
            <person name="Yuan D."/>
            <person name="Miao W."/>
        </authorList>
    </citation>
    <scope>NUCLEOTIDE SEQUENCE [LARGE SCALE GENOMIC DNA]</scope>
    <source>
        <strain evidence="2">36N120E</strain>
    </source>
</reference>
<dbReference type="Gene3D" id="3.30.530.20">
    <property type="match status" value="1"/>
</dbReference>
<evidence type="ECO:0008006" key="4">
    <source>
        <dbReference type="Google" id="ProtNLM"/>
    </source>
</evidence>
<dbReference type="SUPFAM" id="SSF55961">
    <property type="entry name" value="Bet v1-like"/>
    <property type="match status" value="1"/>
</dbReference>
<evidence type="ECO:0000313" key="2">
    <source>
        <dbReference type="EMBL" id="KRX09901.1"/>
    </source>
</evidence>
<evidence type="ECO:0000256" key="1">
    <source>
        <dbReference type="SAM" id="MobiDB-lite"/>
    </source>
</evidence>
<evidence type="ECO:0000313" key="3">
    <source>
        <dbReference type="Proteomes" id="UP000054937"/>
    </source>
</evidence>
<dbReference type="EMBL" id="LDAU01000042">
    <property type="protein sequence ID" value="KRX09901.1"/>
    <property type="molecule type" value="Genomic_DNA"/>
</dbReference>
<dbReference type="InParanoid" id="A0A0V0R5W9"/>
<feature type="region of interest" description="Disordered" evidence="1">
    <location>
        <begin position="59"/>
        <end position="88"/>
    </location>
</feature>
<name>A0A0V0R5W9_PSEPJ</name>
<comment type="caution">
    <text evidence="2">The sequence shown here is derived from an EMBL/GenBank/DDBJ whole genome shotgun (WGS) entry which is preliminary data.</text>
</comment>
<sequence length="309" mass="36012">MMRFGPKNILQYVESIQLDQETPLIPSNQQSPAEFDLQLISEAFPGSQQDIEKQKSTLTLQQQQSTDDNSESIYNSSSANNIEQPVKRVQTEEEIKLQKIKEEFRNDIQNQNWQEGDSKKQLKGFKINTEEKGMIWTLGEGIIEGSIQDAADLFQNIENIDKFKVINSYAKDIKVVKNLENGITIRYTESSPPFGKNIYGFFMSKKEYDQENGIYYFYGTSTQKPSDVEIKDLHKKKDSLVFYDAFILEQLKGEQNKFKLQYINKMNVGTEIPNWIQNRIKNNRALDIIKSVNEYVQKCEKQRKKQKKQ</sequence>
<dbReference type="Proteomes" id="UP000054937">
    <property type="component" value="Unassembled WGS sequence"/>
</dbReference>
<gene>
    <name evidence="2" type="ORF">PPERSA_05293</name>
</gene>
<dbReference type="AlphaFoldDB" id="A0A0V0R5W9"/>
<proteinExistence type="predicted"/>
<protein>
    <recommendedName>
        <fullName evidence="4">START domain-containing protein</fullName>
    </recommendedName>
</protein>
<keyword evidence="3" id="KW-1185">Reference proteome</keyword>
<feature type="compositionally biased region" description="Polar residues" evidence="1">
    <location>
        <begin position="71"/>
        <end position="83"/>
    </location>
</feature>
<accession>A0A0V0R5W9</accession>
<organism evidence="2 3">
    <name type="scientific">Pseudocohnilembus persalinus</name>
    <name type="common">Ciliate</name>
    <dbReference type="NCBI Taxonomy" id="266149"/>
    <lineage>
        <taxon>Eukaryota</taxon>
        <taxon>Sar</taxon>
        <taxon>Alveolata</taxon>
        <taxon>Ciliophora</taxon>
        <taxon>Intramacronucleata</taxon>
        <taxon>Oligohymenophorea</taxon>
        <taxon>Scuticociliatia</taxon>
        <taxon>Philasterida</taxon>
        <taxon>Pseudocohnilembidae</taxon>
        <taxon>Pseudocohnilembus</taxon>
    </lineage>
</organism>